<dbReference type="Proteomes" id="UP000509791">
    <property type="component" value="Chromosome"/>
</dbReference>
<sequence>MNFLTFSFLILFFGGLLFHLISETKSQYTLPYIYLQLPMIAAGYIHMSQKLNRYLKSMKKSS</sequence>
<gene>
    <name evidence="1" type="ORF">STHERMO_1034</name>
</gene>
<evidence type="ECO:0000313" key="2">
    <source>
        <dbReference type="Proteomes" id="UP000509791"/>
    </source>
</evidence>
<protein>
    <submittedName>
        <fullName evidence="1">Uncharacterized protein</fullName>
    </submittedName>
</protein>
<evidence type="ECO:0000313" key="1">
    <source>
        <dbReference type="EMBL" id="CAD0152315.1"/>
    </source>
</evidence>
<accession>A0A7U7H0T7</accession>
<proteinExistence type="predicted"/>
<organism evidence="1 2">
    <name type="scientific">Streptococcus thermophilus</name>
    <dbReference type="NCBI Taxonomy" id="1308"/>
    <lineage>
        <taxon>Bacteria</taxon>
        <taxon>Bacillati</taxon>
        <taxon>Bacillota</taxon>
        <taxon>Bacilli</taxon>
        <taxon>Lactobacillales</taxon>
        <taxon>Streptococcaceae</taxon>
        <taxon>Streptococcus</taxon>
    </lineage>
</organism>
<dbReference type="EMBL" id="LR822027">
    <property type="protein sequence ID" value="CAD0152315.1"/>
    <property type="molecule type" value="Genomic_DNA"/>
</dbReference>
<dbReference type="AlphaFoldDB" id="A0A7U7H0T7"/>
<reference evidence="1 2" key="1">
    <citation type="submission" date="2020-06" db="EMBL/GenBank/DDBJ databases">
        <authorList>
            <person name="Chuat V."/>
        </authorList>
    </citation>
    <scope>NUCLEOTIDE SEQUENCE [LARGE SCALE GENOMIC DNA]</scope>
    <source>
        <strain evidence="1">STH_CIRM_998</strain>
    </source>
</reference>
<name>A0A7U7H0T7_STRTR</name>